<dbReference type="AlphaFoldDB" id="Q0FXS8"/>
<sequence length="147" mass="17041">MPMPIKHDLRGFYPLDWTELSRSVRFRRAKGRCERCARPHGATICHLGDGRWFDEVDACWRDGRGRKLRTNLPAPDALPPEFAPRFTRVSLACAHLDHDVSNNEAGNLAALCQRCHMIHDRPHHLARRRITYLMRRAIGDLFSGLYR</sequence>
<name>Q0FXS8_9HYPH</name>
<proteinExistence type="predicted"/>
<keyword evidence="2" id="KW-1185">Reference proteome</keyword>
<comment type="caution">
    <text evidence="1">The sequence shown here is derived from an EMBL/GenBank/DDBJ whole genome shotgun (WGS) entry which is preliminary data.</text>
</comment>
<reference evidence="1 2" key="1">
    <citation type="journal article" date="2010" name="J. Bacteriol.">
        <title>Genome sequence of Fulvimarina pelagi HTCC2506T, a Mn(II)-oxidizing alphaproteobacterium possessing an aerobic anoxygenic photosynthetic gene cluster and Xanthorhodopsin.</title>
        <authorList>
            <person name="Kang I."/>
            <person name="Oh H.M."/>
            <person name="Lim S.I."/>
            <person name="Ferriera S."/>
            <person name="Giovannoni S.J."/>
            <person name="Cho J.C."/>
        </authorList>
    </citation>
    <scope>NUCLEOTIDE SEQUENCE [LARGE SCALE GENOMIC DNA]</scope>
    <source>
        <strain evidence="1 2">HTCC2506</strain>
    </source>
</reference>
<dbReference type="EMBL" id="AATP01000012">
    <property type="protein sequence ID" value="EAU39805.1"/>
    <property type="molecule type" value="Genomic_DNA"/>
</dbReference>
<protein>
    <submittedName>
        <fullName evidence="1">Uncharacterized protein</fullName>
    </submittedName>
</protein>
<evidence type="ECO:0000313" key="2">
    <source>
        <dbReference type="Proteomes" id="UP000004310"/>
    </source>
</evidence>
<dbReference type="eggNOG" id="ENOG5032M55">
    <property type="taxonomic scope" value="Bacteria"/>
</dbReference>
<organism evidence="1 2">
    <name type="scientific">Fulvimarina pelagi HTCC2506</name>
    <dbReference type="NCBI Taxonomy" id="314231"/>
    <lineage>
        <taxon>Bacteria</taxon>
        <taxon>Pseudomonadati</taxon>
        <taxon>Pseudomonadota</taxon>
        <taxon>Alphaproteobacteria</taxon>
        <taxon>Hyphomicrobiales</taxon>
        <taxon>Aurantimonadaceae</taxon>
        <taxon>Fulvimarina</taxon>
    </lineage>
</organism>
<accession>Q0FXS8</accession>
<dbReference type="STRING" id="217511.GCA_001463845_03289"/>
<dbReference type="Proteomes" id="UP000004310">
    <property type="component" value="Unassembled WGS sequence"/>
</dbReference>
<dbReference type="HOGENOM" id="CLU_114501_0_0_5"/>
<gene>
    <name evidence="1" type="ORF">FP2506_00285</name>
</gene>
<evidence type="ECO:0000313" key="1">
    <source>
        <dbReference type="EMBL" id="EAU39805.1"/>
    </source>
</evidence>